<feature type="compositionally biased region" description="Basic residues" evidence="1">
    <location>
        <begin position="24"/>
        <end position="45"/>
    </location>
</feature>
<evidence type="ECO:0000313" key="3">
    <source>
        <dbReference type="Proteomes" id="UP000752171"/>
    </source>
</evidence>
<dbReference type="EMBL" id="JAICCE010000011">
    <property type="protein sequence ID" value="KAG9271740.1"/>
    <property type="molecule type" value="Genomic_DNA"/>
</dbReference>
<gene>
    <name evidence="2" type="ORF">AMEX_G14698</name>
</gene>
<dbReference type="SUPFAM" id="SSF50249">
    <property type="entry name" value="Nucleic acid-binding proteins"/>
    <property type="match status" value="1"/>
</dbReference>
<proteinExistence type="predicted"/>
<protein>
    <submittedName>
        <fullName evidence="2">Uncharacterized protein</fullName>
    </submittedName>
</protein>
<evidence type="ECO:0000256" key="1">
    <source>
        <dbReference type="SAM" id="MobiDB-lite"/>
    </source>
</evidence>
<reference evidence="2 3" key="1">
    <citation type="submission" date="2021-07" db="EMBL/GenBank/DDBJ databases">
        <authorList>
            <person name="Imarazene B."/>
            <person name="Zahm M."/>
            <person name="Klopp C."/>
            <person name="Cabau C."/>
            <person name="Beille S."/>
            <person name="Jouanno E."/>
            <person name="Castinel A."/>
            <person name="Lluch J."/>
            <person name="Gil L."/>
            <person name="Kuchtly C."/>
            <person name="Lopez Roques C."/>
            <person name="Donnadieu C."/>
            <person name="Parrinello H."/>
            <person name="Journot L."/>
            <person name="Du K."/>
            <person name="Schartl M."/>
            <person name="Retaux S."/>
            <person name="Guiguen Y."/>
        </authorList>
    </citation>
    <scope>NUCLEOTIDE SEQUENCE [LARGE SCALE GENOMIC DNA]</scope>
    <source>
        <strain evidence="2">Pach_M1</strain>
        <tissue evidence="2">Testis</tissue>
    </source>
</reference>
<dbReference type="Proteomes" id="UP000752171">
    <property type="component" value="Unassembled WGS sequence"/>
</dbReference>
<dbReference type="Gene3D" id="2.40.50.140">
    <property type="entry name" value="Nucleic acid-binding proteins"/>
    <property type="match status" value="1"/>
</dbReference>
<organism evidence="2 3">
    <name type="scientific">Astyanax mexicanus</name>
    <name type="common">Blind cave fish</name>
    <name type="synonym">Astyanax fasciatus mexicanus</name>
    <dbReference type="NCBI Taxonomy" id="7994"/>
    <lineage>
        <taxon>Eukaryota</taxon>
        <taxon>Metazoa</taxon>
        <taxon>Chordata</taxon>
        <taxon>Craniata</taxon>
        <taxon>Vertebrata</taxon>
        <taxon>Euteleostomi</taxon>
        <taxon>Actinopterygii</taxon>
        <taxon>Neopterygii</taxon>
        <taxon>Teleostei</taxon>
        <taxon>Ostariophysi</taxon>
        <taxon>Characiformes</taxon>
        <taxon>Characoidei</taxon>
        <taxon>Acestrorhamphidae</taxon>
        <taxon>Acestrorhamphinae</taxon>
        <taxon>Astyanax</taxon>
    </lineage>
</organism>
<feature type="region of interest" description="Disordered" evidence="1">
    <location>
        <begin position="23"/>
        <end position="45"/>
    </location>
</feature>
<feature type="region of interest" description="Disordered" evidence="1">
    <location>
        <begin position="236"/>
        <end position="282"/>
    </location>
</feature>
<evidence type="ECO:0000313" key="2">
    <source>
        <dbReference type="EMBL" id="KAG9271740.1"/>
    </source>
</evidence>
<sequence>MMNESRPELREWITTVEISDKPKAPAKNKIKAPAKNTAKRKAGAKPSKKCVKGYIHNVSKIMLSVKKNKYFTALFQEAKTCSKLLVFKEEHHQEYVSAEENRIPVKLENITRQRTGEKDIIAGWDSKLSSLKKLPFSFDATKKQETNAEHKKIRDILKNPIISQQVHVTVKIKKQLENEIKMTKAKKKCEMTKYKVSDKSGSLDLTLWGKSNLSVGKWYLLQNLSVGEYQEKATLSTTTQTTTEEVEEPGAAAKAKSLTDATNEGLNEVGTGTGGEQENNIA</sequence>
<name>A0A8T2LJS2_ASTMX</name>
<dbReference type="AlphaFoldDB" id="A0A8T2LJS2"/>
<accession>A0A8T2LJS2</accession>
<comment type="caution">
    <text evidence="2">The sequence shown here is derived from an EMBL/GenBank/DDBJ whole genome shotgun (WGS) entry which is preliminary data.</text>
</comment>
<dbReference type="InterPro" id="IPR012340">
    <property type="entry name" value="NA-bd_OB-fold"/>
</dbReference>